<sequence>MKVRESPYINRRKKTIEFYVHHLNATSAAHIALAGSFNHWAPDELQMHPAKDGSWQVSIPMLPKGKYYYKFCIDDKMWMEDIENRLREPDGATGWNSVLTV</sequence>
<proteinExistence type="predicted"/>
<keyword evidence="3" id="KW-1185">Reference proteome</keyword>
<accession>A0A8J2XUJ6</accession>
<dbReference type="InterPro" id="IPR013783">
    <property type="entry name" value="Ig-like_fold"/>
</dbReference>
<protein>
    <recommendedName>
        <fullName evidence="1">AMP-activated protein kinase glycogen-binding domain-containing protein</fullName>
    </recommendedName>
</protein>
<dbReference type="EMBL" id="BMJC01000004">
    <property type="protein sequence ID" value="GGB13146.1"/>
    <property type="molecule type" value="Genomic_DNA"/>
</dbReference>
<dbReference type="Proteomes" id="UP000607559">
    <property type="component" value="Unassembled WGS sequence"/>
</dbReference>
<dbReference type="AlphaFoldDB" id="A0A8J2XUJ6"/>
<feature type="domain" description="AMP-activated protein kinase glycogen-binding" evidence="1">
    <location>
        <begin position="28"/>
        <end position="90"/>
    </location>
</feature>
<evidence type="ECO:0000313" key="3">
    <source>
        <dbReference type="Proteomes" id="UP000607559"/>
    </source>
</evidence>
<gene>
    <name evidence="2" type="ORF">GCM10011511_41000</name>
</gene>
<comment type="caution">
    <text evidence="2">The sequence shown here is derived from an EMBL/GenBank/DDBJ whole genome shotgun (WGS) entry which is preliminary data.</text>
</comment>
<organism evidence="2 3">
    <name type="scientific">Puia dinghuensis</name>
    <dbReference type="NCBI Taxonomy" id="1792502"/>
    <lineage>
        <taxon>Bacteria</taxon>
        <taxon>Pseudomonadati</taxon>
        <taxon>Bacteroidota</taxon>
        <taxon>Chitinophagia</taxon>
        <taxon>Chitinophagales</taxon>
        <taxon>Chitinophagaceae</taxon>
        <taxon>Puia</taxon>
    </lineage>
</organism>
<dbReference type="SUPFAM" id="SSF81296">
    <property type="entry name" value="E set domains"/>
    <property type="match status" value="1"/>
</dbReference>
<reference evidence="2" key="2">
    <citation type="submission" date="2020-09" db="EMBL/GenBank/DDBJ databases">
        <authorList>
            <person name="Sun Q."/>
            <person name="Zhou Y."/>
        </authorList>
    </citation>
    <scope>NUCLEOTIDE SEQUENCE</scope>
    <source>
        <strain evidence="2">CGMCC 1.15448</strain>
    </source>
</reference>
<evidence type="ECO:0000313" key="2">
    <source>
        <dbReference type="EMBL" id="GGB13146.1"/>
    </source>
</evidence>
<dbReference type="InterPro" id="IPR032640">
    <property type="entry name" value="AMPK1_CBM"/>
</dbReference>
<dbReference type="Pfam" id="PF16561">
    <property type="entry name" value="AMPK1_CBM"/>
    <property type="match status" value="1"/>
</dbReference>
<dbReference type="Gene3D" id="2.60.40.10">
    <property type="entry name" value="Immunoglobulins"/>
    <property type="match status" value="1"/>
</dbReference>
<name>A0A8J2XUJ6_9BACT</name>
<reference evidence="2" key="1">
    <citation type="journal article" date="2014" name="Int. J. Syst. Evol. Microbiol.">
        <title>Complete genome sequence of Corynebacterium casei LMG S-19264T (=DSM 44701T), isolated from a smear-ripened cheese.</title>
        <authorList>
            <consortium name="US DOE Joint Genome Institute (JGI-PGF)"/>
            <person name="Walter F."/>
            <person name="Albersmeier A."/>
            <person name="Kalinowski J."/>
            <person name="Ruckert C."/>
        </authorList>
    </citation>
    <scope>NUCLEOTIDE SEQUENCE</scope>
    <source>
        <strain evidence="2">CGMCC 1.15448</strain>
    </source>
</reference>
<dbReference type="InterPro" id="IPR014756">
    <property type="entry name" value="Ig_E-set"/>
</dbReference>
<dbReference type="RefSeq" id="WP_188935205.1">
    <property type="nucleotide sequence ID" value="NZ_BMJC01000004.1"/>
</dbReference>
<evidence type="ECO:0000259" key="1">
    <source>
        <dbReference type="Pfam" id="PF16561"/>
    </source>
</evidence>